<name>A0AA41V377_PAPNU</name>
<feature type="domain" description="Apple" evidence="3">
    <location>
        <begin position="349"/>
        <end position="432"/>
    </location>
</feature>
<evidence type="ECO:0000313" key="5">
    <source>
        <dbReference type="Proteomes" id="UP001177140"/>
    </source>
</evidence>
<dbReference type="Proteomes" id="UP001177140">
    <property type="component" value="Unassembled WGS sequence"/>
</dbReference>
<proteinExistence type="predicted"/>
<keyword evidence="1" id="KW-0732">Signal</keyword>
<feature type="signal peptide" evidence="1">
    <location>
        <begin position="1"/>
        <end position="23"/>
    </location>
</feature>
<dbReference type="InterPro" id="IPR036426">
    <property type="entry name" value="Bulb-type_lectin_dom_sf"/>
</dbReference>
<dbReference type="InterPro" id="IPR035446">
    <property type="entry name" value="SLSG/EP1"/>
</dbReference>
<dbReference type="Gene3D" id="2.90.10.10">
    <property type="entry name" value="Bulb-type lectin domain"/>
    <property type="match status" value="1"/>
</dbReference>
<evidence type="ECO:0000259" key="2">
    <source>
        <dbReference type="PROSITE" id="PS50927"/>
    </source>
</evidence>
<comment type="caution">
    <text evidence="4">The sequence shown here is derived from an EMBL/GenBank/DDBJ whole genome shotgun (WGS) entry which is preliminary data.</text>
</comment>
<evidence type="ECO:0000259" key="3">
    <source>
        <dbReference type="PROSITE" id="PS50948"/>
    </source>
</evidence>
<dbReference type="AlphaFoldDB" id="A0AA41V377"/>
<dbReference type="Pfam" id="PF01453">
    <property type="entry name" value="B_lectin"/>
    <property type="match status" value="1"/>
</dbReference>
<keyword evidence="5" id="KW-1185">Reference proteome</keyword>
<sequence>MNIPLFSCLVFFFVYCSSVIVQAEVPLSKTLAYVNEGALHSGLVEDSATYRPLKIANYPFSLCFYNTTRNAYFLGIGMGNANTTSFMRWVWSANPTRPVTDKAKLVFSRNGNLALIDTKNRFVWQTRTANKGAVDIKLLPNGNLVLLNKQGGFVWQSFDYPTHTLMIGQSLRPKSSRGNKLVNGAYSMVIDAHEVGLFFKSPHSPKPLLYFSLVVPEAHDGGALENVTLNIAPVSDGPDTLNEIRLEYADRYRGLHVWAQPKYNSTLSILRLSSDGNLHVYTYYEKGRMDAWEETYTEFISSMYAGECLLPEKCGSLGICENSQCVACPTPKGVTGWSKNCKPSKLPACNAAAANVSYYKIEGVNHFLHTNFEGLGPMKIGQCRKKCSEDCKCMAFFYRKDTFMCLLTNELNTLMKVHDSSSAEHIAYIKYAK</sequence>
<evidence type="ECO:0000256" key="1">
    <source>
        <dbReference type="SAM" id="SignalP"/>
    </source>
</evidence>
<dbReference type="PANTHER" id="PTHR32444:SF10">
    <property type="entry name" value="CURCULIN-LIKE (MANNOSE-BINDING) LECTIN FAMILY PROTEIN-RELATED"/>
    <property type="match status" value="1"/>
</dbReference>
<dbReference type="EMBL" id="JAJJMA010092904">
    <property type="protein sequence ID" value="MCL7029674.1"/>
    <property type="molecule type" value="Genomic_DNA"/>
</dbReference>
<dbReference type="PROSITE" id="PS50927">
    <property type="entry name" value="BULB_LECTIN"/>
    <property type="match status" value="1"/>
</dbReference>
<dbReference type="Pfam" id="PF00024">
    <property type="entry name" value="PAN_1"/>
    <property type="match status" value="1"/>
</dbReference>
<gene>
    <name evidence="4" type="ORF">MKW94_011960</name>
</gene>
<organism evidence="4 5">
    <name type="scientific">Papaver nudicaule</name>
    <name type="common">Iceland poppy</name>
    <dbReference type="NCBI Taxonomy" id="74823"/>
    <lineage>
        <taxon>Eukaryota</taxon>
        <taxon>Viridiplantae</taxon>
        <taxon>Streptophyta</taxon>
        <taxon>Embryophyta</taxon>
        <taxon>Tracheophyta</taxon>
        <taxon>Spermatophyta</taxon>
        <taxon>Magnoliopsida</taxon>
        <taxon>Ranunculales</taxon>
        <taxon>Papaveraceae</taxon>
        <taxon>Papaveroideae</taxon>
        <taxon>Papaver</taxon>
    </lineage>
</organism>
<dbReference type="PROSITE" id="PS50948">
    <property type="entry name" value="PAN"/>
    <property type="match status" value="1"/>
</dbReference>
<dbReference type="PIRSF" id="PIRSF002686">
    <property type="entry name" value="SLG"/>
    <property type="match status" value="1"/>
</dbReference>
<dbReference type="InterPro" id="IPR001480">
    <property type="entry name" value="Bulb-type_lectin_dom"/>
</dbReference>
<evidence type="ECO:0008006" key="6">
    <source>
        <dbReference type="Google" id="ProtNLM"/>
    </source>
</evidence>
<feature type="domain" description="Bulb-type lectin" evidence="2">
    <location>
        <begin position="41"/>
        <end position="159"/>
    </location>
</feature>
<evidence type="ECO:0000313" key="4">
    <source>
        <dbReference type="EMBL" id="MCL7029674.1"/>
    </source>
</evidence>
<dbReference type="SMART" id="SM00108">
    <property type="entry name" value="B_lectin"/>
    <property type="match status" value="1"/>
</dbReference>
<dbReference type="CDD" id="cd00028">
    <property type="entry name" value="B_lectin"/>
    <property type="match status" value="1"/>
</dbReference>
<protein>
    <recommendedName>
        <fullName evidence="6">Bulb-type lectin domain-containing protein</fullName>
    </recommendedName>
</protein>
<dbReference type="SUPFAM" id="SSF51110">
    <property type="entry name" value="alpha-D-mannose-specific plant lectins"/>
    <property type="match status" value="1"/>
</dbReference>
<dbReference type="PANTHER" id="PTHR32444">
    <property type="entry name" value="BULB-TYPE LECTIN DOMAIN-CONTAINING PROTEIN"/>
    <property type="match status" value="1"/>
</dbReference>
<feature type="chain" id="PRO_5041216618" description="Bulb-type lectin domain-containing protein" evidence="1">
    <location>
        <begin position="24"/>
        <end position="433"/>
    </location>
</feature>
<dbReference type="InterPro" id="IPR003609">
    <property type="entry name" value="Pan_app"/>
</dbReference>
<reference evidence="4" key="1">
    <citation type="submission" date="2022-03" db="EMBL/GenBank/DDBJ databases">
        <title>A functionally conserved STORR gene fusion in Papaver species that diverged 16.8 million years ago.</title>
        <authorList>
            <person name="Catania T."/>
        </authorList>
    </citation>
    <scope>NUCLEOTIDE SEQUENCE</scope>
    <source>
        <strain evidence="4">S-191538</strain>
    </source>
</reference>
<accession>A0AA41V377</accession>